<gene>
    <name evidence="1" type="ORF">Acife_0705</name>
</gene>
<dbReference type="KEGG" id="afi:Acife_0705"/>
<accession>G0JLF2</accession>
<sequence>MNDYRYQVEISEREVVAWHSAINALDFATDSEQLLYALANQQQAGVLSAWSPYMIHLIKAAQRGTKAIG</sequence>
<dbReference type="RefSeq" id="WP_014028173.1">
    <property type="nucleotide sequence ID" value="NC_015942.1"/>
</dbReference>
<dbReference type="Proteomes" id="UP000009220">
    <property type="component" value="Chromosome"/>
</dbReference>
<dbReference type="AlphaFoldDB" id="G0JLF2"/>
<protein>
    <submittedName>
        <fullName evidence="1">Uncharacterized protein</fullName>
    </submittedName>
</protein>
<dbReference type="HOGENOM" id="CLU_2766449_0_0_6"/>
<organism evidence="1 2">
    <name type="scientific">Acidithiobacillus ferrivorans SS3</name>
    <dbReference type="NCBI Taxonomy" id="743299"/>
    <lineage>
        <taxon>Bacteria</taxon>
        <taxon>Pseudomonadati</taxon>
        <taxon>Pseudomonadota</taxon>
        <taxon>Acidithiobacillia</taxon>
        <taxon>Acidithiobacillales</taxon>
        <taxon>Acidithiobacillaceae</taxon>
        <taxon>Acidithiobacillus</taxon>
    </lineage>
</organism>
<evidence type="ECO:0000313" key="2">
    <source>
        <dbReference type="Proteomes" id="UP000009220"/>
    </source>
</evidence>
<reference evidence="1 2" key="1">
    <citation type="journal article" date="2011" name="J. Bacteriol.">
        <title>Draft genome of the psychrotolerant acidophile Acidithiobacillus ferrivorans SS3.</title>
        <authorList>
            <person name="Liljeqvist M."/>
            <person name="Valdes J."/>
            <person name="Holmes D.S."/>
            <person name="Dopson M."/>
        </authorList>
    </citation>
    <scope>NUCLEOTIDE SEQUENCE [LARGE SCALE GENOMIC DNA]</scope>
    <source>
        <strain evidence="1 2">SS3</strain>
    </source>
</reference>
<name>G0JLF2_9PROT</name>
<dbReference type="EMBL" id="CP002985">
    <property type="protein sequence ID" value="AEM46904.1"/>
    <property type="molecule type" value="Genomic_DNA"/>
</dbReference>
<proteinExistence type="predicted"/>
<evidence type="ECO:0000313" key="1">
    <source>
        <dbReference type="EMBL" id="AEM46904.1"/>
    </source>
</evidence>